<gene>
    <name evidence="1" type="ORF">LZL92_03065</name>
</gene>
<evidence type="ECO:0000313" key="2">
    <source>
        <dbReference type="Proteomes" id="UP001206331"/>
    </source>
</evidence>
<sequence>MTNTSCAGFSIIKASRKDTTETLAQILVHNTTYREICKDAEQKDE</sequence>
<comment type="caution">
    <text evidence="1">The sequence shown here is derived from an EMBL/GenBank/DDBJ whole genome shotgun (WGS) entry which is preliminary data.</text>
</comment>
<protein>
    <submittedName>
        <fullName evidence="1">Uncharacterized protein</fullName>
    </submittedName>
</protein>
<reference evidence="1 2" key="1">
    <citation type="submission" date="2021-12" db="EMBL/GenBank/DDBJ databases">
        <title>Identification and characterization of A. suis stains in western Canada.</title>
        <authorList>
            <person name="Kulathunga D.G.R.S."/>
            <person name="De Oliveira Costa M."/>
        </authorList>
    </citation>
    <scope>NUCLEOTIDE SEQUENCE [LARGE SCALE GENOMIC DNA]</scope>
    <source>
        <strain evidence="1 2">18_292</strain>
    </source>
</reference>
<proteinExistence type="predicted"/>
<evidence type="ECO:0000313" key="1">
    <source>
        <dbReference type="EMBL" id="MCQ9629254.1"/>
    </source>
</evidence>
<keyword evidence="2" id="KW-1185">Reference proteome</keyword>
<name>A0ABT1WS75_ACTSU</name>
<accession>A0ABT1WS75</accession>
<dbReference type="EMBL" id="JAJUPA010000002">
    <property type="protein sequence ID" value="MCQ9629254.1"/>
    <property type="molecule type" value="Genomic_DNA"/>
</dbReference>
<dbReference type="Proteomes" id="UP001206331">
    <property type="component" value="Unassembled WGS sequence"/>
</dbReference>
<dbReference type="RefSeq" id="WP_205470244.1">
    <property type="nucleotide sequence ID" value="NZ_JAJUOY010000007.1"/>
</dbReference>
<organism evidence="1 2">
    <name type="scientific">Actinobacillus suis</name>
    <dbReference type="NCBI Taxonomy" id="716"/>
    <lineage>
        <taxon>Bacteria</taxon>
        <taxon>Pseudomonadati</taxon>
        <taxon>Pseudomonadota</taxon>
        <taxon>Gammaproteobacteria</taxon>
        <taxon>Pasteurellales</taxon>
        <taxon>Pasteurellaceae</taxon>
        <taxon>Actinobacillus</taxon>
    </lineage>
</organism>